<dbReference type="PROSITE" id="PS51257">
    <property type="entry name" value="PROKAR_LIPOPROTEIN"/>
    <property type="match status" value="1"/>
</dbReference>
<organism evidence="1 2">
    <name type="scientific">Cohnella suwonensis</name>
    <dbReference type="NCBI Taxonomy" id="696072"/>
    <lineage>
        <taxon>Bacteria</taxon>
        <taxon>Bacillati</taxon>
        <taxon>Bacillota</taxon>
        <taxon>Bacilli</taxon>
        <taxon>Bacillales</taxon>
        <taxon>Paenibacillaceae</taxon>
        <taxon>Cohnella</taxon>
    </lineage>
</organism>
<evidence type="ECO:0000313" key="2">
    <source>
        <dbReference type="Proteomes" id="UP001596105"/>
    </source>
</evidence>
<dbReference type="RefSeq" id="WP_209748074.1">
    <property type="nucleotide sequence ID" value="NZ_JBHSMH010000082.1"/>
</dbReference>
<gene>
    <name evidence="1" type="ORF">ACFPPD_20185</name>
</gene>
<sequence>MKKYSKLQKRAKPILVMLIGMIPVVLLSGCSTASPSNPINADSPGIFNHYFIYPFSTLIQFFADAFHGDCGLSIVLTLGHTIGLDGMSLLSYRNAKTHLWPTNLGVGFYFLL</sequence>
<reference evidence="2" key="1">
    <citation type="journal article" date="2019" name="Int. J. Syst. Evol. Microbiol.">
        <title>The Global Catalogue of Microorganisms (GCM) 10K type strain sequencing project: providing services to taxonomists for standard genome sequencing and annotation.</title>
        <authorList>
            <consortium name="The Broad Institute Genomics Platform"/>
            <consortium name="The Broad Institute Genome Sequencing Center for Infectious Disease"/>
            <person name="Wu L."/>
            <person name="Ma J."/>
        </authorList>
    </citation>
    <scope>NUCLEOTIDE SEQUENCE [LARGE SCALE GENOMIC DNA]</scope>
    <source>
        <strain evidence="2">CCUG 57113</strain>
    </source>
</reference>
<comment type="caution">
    <text evidence="1">The sequence shown here is derived from an EMBL/GenBank/DDBJ whole genome shotgun (WGS) entry which is preliminary data.</text>
</comment>
<name>A0ABW0M0F3_9BACL</name>
<evidence type="ECO:0000313" key="1">
    <source>
        <dbReference type="EMBL" id="MFC5471011.1"/>
    </source>
</evidence>
<protein>
    <recommendedName>
        <fullName evidence="3">Lipoprotein</fullName>
    </recommendedName>
</protein>
<evidence type="ECO:0008006" key="3">
    <source>
        <dbReference type="Google" id="ProtNLM"/>
    </source>
</evidence>
<accession>A0ABW0M0F3</accession>
<dbReference type="Proteomes" id="UP001596105">
    <property type="component" value="Unassembled WGS sequence"/>
</dbReference>
<proteinExistence type="predicted"/>
<keyword evidence="2" id="KW-1185">Reference proteome</keyword>
<dbReference type="EMBL" id="JBHSMH010000082">
    <property type="protein sequence ID" value="MFC5471011.1"/>
    <property type="molecule type" value="Genomic_DNA"/>
</dbReference>